<dbReference type="GO" id="GO:0016971">
    <property type="term" value="F:flavin-dependent sulfhydryl oxidase activity"/>
    <property type="evidence" value="ECO:0007669"/>
    <property type="project" value="InterPro"/>
</dbReference>
<gene>
    <name evidence="8" type="primary">Contig18704.g903</name>
    <name evidence="8" type="ORF">STYLEM_19426</name>
</gene>
<evidence type="ECO:0000259" key="7">
    <source>
        <dbReference type="PROSITE" id="PS51324"/>
    </source>
</evidence>
<dbReference type="Pfam" id="PF04777">
    <property type="entry name" value="Evr1_Alr"/>
    <property type="match status" value="1"/>
</dbReference>
<dbReference type="EMBL" id="CCKQ01018329">
    <property type="protein sequence ID" value="CDW90284.1"/>
    <property type="molecule type" value="Genomic_DNA"/>
</dbReference>
<evidence type="ECO:0000256" key="2">
    <source>
        <dbReference type="ARBA" id="ARBA00022630"/>
    </source>
</evidence>
<evidence type="ECO:0000256" key="1">
    <source>
        <dbReference type="ARBA" id="ARBA00001974"/>
    </source>
</evidence>
<dbReference type="PROSITE" id="PS51324">
    <property type="entry name" value="ERV_ALR"/>
    <property type="match status" value="1"/>
</dbReference>
<keyword evidence="9" id="KW-1185">Reference proteome</keyword>
<organism evidence="8 9">
    <name type="scientific">Stylonychia lemnae</name>
    <name type="common">Ciliate</name>
    <dbReference type="NCBI Taxonomy" id="5949"/>
    <lineage>
        <taxon>Eukaryota</taxon>
        <taxon>Sar</taxon>
        <taxon>Alveolata</taxon>
        <taxon>Ciliophora</taxon>
        <taxon>Intramacronucleata</taxon>
        <taxon>Spirotrichea</taxon>
        <taxon>Stichotrichia</taxon>
        <taxon>Sporadotrichida</taxon>
        <taxon>Oxytrichidae</taxon>
        <taxon>Stylonychinae</taxon>
        <taxon>Stylonychia</taxon>
    </lineage>
</organism>
<dbReference type="InterPro" id="IPR017905">
    <property type="entry name" value="ERV/ALR_sulphydryl_oxidase"/>
</dbReference>
<dbReference type="PANTHER" id="PTHR12645:SF0">
    <property type="entry name" value="FAD-LINKED SULFHYDRYL OXIDASE ALR"/>
    <property type="match status" value="1"/>
</dbReference>
<dbReference type="EC" id="1.8.3.2" evidence="6"/>
<sequence length="131" mass="15265">MSSGSLASKYQEFVERPLNAIHLGRSAWPLLHRFTLGYPENPTDQNKQKALQFIQSFSKIYPCKVCASDFQIKIKDHPPKLDSRNDLVIWMCEQHNFVNQKLGKEPFRCNVRRIELIHGGSHRKSDSWNIQ</sequence>
<evidence type="ECO:0000256" key="4">
    <source>
        <dbReference type="ARBA" id="ARBA00023002"/>
    </source>
</evidence>
<evidence type="ECO:0000256" key="6">
    <source>
        <dbReference type="RuleBase" id="RU371123"/>
    </source>
</evidence>
<dbReference type="InterPro" id="IPR039799">
    <property type="entry name" value="ALR/ERV"/>
</dbReference>
<dbReference type="Proteomes" id="UP000039865">
    <property type="component" value="Unassembled WGS sequence"/>
</dbReference>
<dbReference type="InParanoid" id="A0A078B797"/>
<keyword evidence="2 6" id="KW-0285">Flavoprotein</keyword>
<dbReference type="Gene3D" id="1.20.120.310">
    <property type="entry name" value="ERV/ALR sulfhydryl oxidase domain"/>
    <property type="match status" value="1"/>
</dbReference>
<dbReference type="OrthoDB" id="17199at2759"/>
<keyword evidence="5" id="KW-1015">Disulfide bond</keyword>
<protein>
    <recommendedName>
        <fullName evidence="6">Sulfhydryl oxidase</fullName>
        <ecNumber evidence="6">1.8.3.2</ecNumber>
    </recommendedName>
</protein>
<dbReference type="GO" id="GO:0005739">
    <property type="term" value="C:mitochondrion"/>
    <property type="evidence" value="ECO:0007669"/>
    <property type="project" value="TreeGrafter"/>
</dbReference>
<accession>A0A078B797</accession>
<reference evidence="8 9" key="1">
    <citation type="submission" date="2014-06" db="EMBL/GenBank/DDBJ databases">
        <authorList>
            <person name="Swart Estienne"/>
        </authorList>
    </citation>
    <scope>NUCLEOTIDE SEQUENCE [LARGE SCALE GENOMIC DNA]</scope>
    <source>
        <strain evidence="8 9">130c</strain>
    </source>
</reference>
<dbReference type="OMA" id="FALWMCQ"/>
<evidence type="ECO:0000313" key="9">
    <source>
        <dbReference type="Proteomes" id="UP000039865"/>
    </source>
</evidence>
<keyword evidence="4 6" id="KW-0560">Oxidoreductase</keyword>
<comment type="cofactor">
    <cofactor evidence="1 6">
        <name>FAD</name>
        <dbReference type="ChEBI" id="CHEBI:57692"/>
    </cofactor>
</comment>
<keyword evidence="3 6" id="KW-0274">FAD</keyword>
<proteinExistence type="predicted"/>
<dbReference type="SUPFAM" id="SSF69000">
    <property type="entry name" value="FAD-dependent thiol oxidase"/>
    <property type="match status" value="1"/>
</dbReference>
<name>A0A078B797_STYLE</name>
<comment type="catalytic activity">
    <reaction evidence="6">
        <text>2 R'C(R)SH + O2 = R'C(R)S-S(R)CR' + H2O2</text>
        <dbReference type="Rhea" id="RHEA:17357"/>
        <dbReference type="ChEBI" id="CHEBI:15379"/>
        <dbReference type="ChEBI" id="CHEBI:16240"/>
        <dbReference type="ChEBI" id="CHEBI:16520"/>
        <dbReference type="ChEBI" id="CHEBI:17412"/>
        <dbReference type="EC" id="1.8.3.2"/>
    </reaction>
</comment>
<feature type="domain" description="ERV/ALR sulfhydryl oxidase" evidence="7">
    <location>
        <begin position="16"/>
        <end position="117"/>
    </location>
</feature>
<dbReference type="FunCoup" id="A0A078B797">
    <property type="interactions" value="13"/>
</dbReference>
<evidence type="ECO:0000313" key="8">
    <source>
        <dbReference type="EMBL" id="CDW90284.1"/>
    </source>
</evidence>
<dbReference type="GO" id="GO:0050660">
    <property type="term" value="F:flavin adenine dinucleotide binding"/>
    <property type="evidence" value="ECO:0007669"/>
    <property type="project" value="TreeGrafter"/>
</dbReference>
<evidence type="ECO:0000256" key="5">
    <source>
        <dbReference type="ARBA" id="ARBA00023157"/>
    </source>
</evidence>
<dbReference type="InterPro" id="IPR036774">
    <property type="entry name" value="ERV/ALR_sulphydryl_oxid_sf"/>
</dbReference>
<dbReference type="AlphaFoldDB" id="A0A078B797"/>
<evidence type="ECO:0000256" key="3">
    <source>
        <dbReference type="ARBA" id="ARBA00022827"/>
    </source>
</evidence>
<dbReference type="PANTHER" id="PTHR12645">
    <property type="entry name" value="ALR/ERV"/>
    <property type="match status" value="1"/>
</dbReference>